<evidence type="ECO:0000313" key="7">
    <source>
        <dbReference type="Proteomes" id="UP000663829"/>
    </source>
</evidence>
<keyword evidence="2" id="KW-1133">Transmembrane helix</keyword>
<dbReference type="Proteomes" id="UP000681722">
    <property type="component" value="Unassembled WGS sequence"/>
</dbReference>
<name>A0A814IDB7_9BILA</name>
<organism evidence="4 7">
    <name type="scientific">Didymodactylos carnosus</name>
    <dbReference type="NCBI Taxonomy" id="1234261"/>
    <lineage>
        <taxon>Eukaryota</taxon>
        <taxon>Metazoa</taxon>
        <taxon>Spiralia</taxon>
        <taxon>Gnathifera</taxon>
        <taxon>Rotifera</taxon>
        <taxon>Eurotatoria</taxon>
        <taxon>Bdelloidea</taxon>
        <taxon>Philodinida</taxon>
        <taxon>Philodinidae</taxon>
        <taxon>Didymodactylos</taxon>
    </lineage>
</organism>
<protein>
    <submittedName>
        <fullName evidence="4">Uncharacterized protein</fullName>
    </submittedName>
</protein>
<feature type="compositionally biased region" description="Low complexity" evidence="1">
    <location>
        <begin position="42"/>
        <end position="55"/>
    </location>
</feature>
<keyword evidence="7" id="KW-1185">Reference proteome</keyword>
<evidence type="ECO:0000313" key="3">
    <source>
        <dbReference type="EMBL" id="CAF0883654.1"/>
    </source>
</evidence>
<dbReference type="EMBL" id="CAJOBC010003673">
    <property type="protein sequence ID" value="CAF3795416.1"/>
    <property type="molecule type" value="Genomic_DNA"/>
</dbReference>
<feature type="region of interest" description="Disordered" evidence="1">
    <location>
        <begin position="42"/>
        <end position="64"/>
    </location>
</feature>
<proteinExistence type="predicted"/>
<sequence>MDNTNKIVLYVICGVVGFIVLVSIILIILWCINRHYRNRMNSSSSSLSDSTSSQTPPLPSSFPFRLRAKPKQINNKKNTKKILVKSQSNTTNNVENYPHLINTNVKNLEKLLQSESTLTASSWHYEKNLHQQLDEQSISPLTIPSSLATTMIPSTPNPDMQHDRINDFGRSTDHLYTSSSTVLTAISNTDERYRRPSKPRNLTISELVDPYIVQMPSASLSTTYPVRPPPLFIQRNNSQISQQQANYRFKNELNHIFRTKQPPKITNTRSHHLINYSQSCRTPNDPVPFYFSVTNSSEPNCVRTGYSNETLIRKAQIRDDTAILY</sequence>
<comment type="caution">
    <text evidence="4">The sequence shown here is derived from an EMBL/GenBank/DDBJ whole genome shotgun (WGS) entry which is preliminary data.</text>
</comment>
<reference evidence="4" key="1">
    <citation type="submission" date="2021-02" db="EMBL/GenBank/DDBJ databases">
        <authorList>
            <person name="Nowell W R."/>
        </authorList>
    </citation>
    <scope>NUCLEOTIDE SEQUENCE</scope>
</reference>
<evidence type="ECO:0000313" key="6">
    <source>
        <dbReference type="EMBL" id="CAF3795416.1"/>
    </source>
</evidence>
<dbReference type="EMBL" id="CAJNOK010002993">
    <property type="protein sequence ID" value="CAF0883654.1"/>
    <property type="molecule type" value="Genomic_DNA"/>
</dbReference>
<dbReference type="EMBL" id="CAJOBA010002994">
    <property type="protein sequence ID" value="CAF3666988.1"/>
    <property type="molecule type" value="Genomic_DNA"/>
</dbReference>
<keyword evidence="2" id="KW-0812">Transmembrane</keyword>
<dbReference type="AlphaFoldDB" id="A0A814IDB7"/>
<evidence type="ECO:0000256" key="1">
    <source>
        <dbReference type="SAM" id="MobiDB-lite"/>
    </source>
</evidence>
<feature type="transmembrane region" description="Helical" evidence="2">
    <location>
        <begin position="7"/>
        <end position="32"/>
    </location>
</feature>
<dbReference type="Proteomes" id="UP000677228">
    <property type="component" value="Unassembled WGS sequence"/>
</dbReference>
<dbReference type="Proteomes" id="UP000682733">
    <property type="component" value="Unassembled WGS sequence"/>
</dbReference>
<dbReference type="OrthoDB" id="10039495at2759"/>
<evidence type="ECO:0000256" key="2">
    <source>
        <dbReference type="SAM" id="Phobius"/>
    </source>
</evidence>
<evidence type="ECO:0000313" key="5">
    <source>
        <dbReference type="EMBL" id="CAF3666988.1"/>
    </source>
</evidence>
<dbReference type="Proteomes" id="UP000663829">
    <property type="component" value="Unassembled WGS sequence"/>
</dbReference>
<evidence type="ECO:0000313" key="4">
    <source>
        <dbReference type="EMBL" id="CAF1024134.1"/>
    </source>
</evidence>
<gene>
    <name evidence="4" type="ORF">GPM918_LOCUS14938</name>
    <name evidence="3" type="ORF">OVA965_LOCUS8754</name>
    <name evidence="6" type="ORF">SRO942_LOCUS14938</name>
    <name evidence="5" type="ORF">TMI583_LOCUS8750</name>
</gene>
<accession>A0A814IDB7</accession>
<dbReference type="EMBL" id="CAJNOQ010003673">
    <property type="protein sequence ID" value="CAF1024134.1"/>
    <property type="molecule type" value="Genomic_DNA"/>
</dbReference>
<keyword evidence="2" id="KW-0472">Membrane</keyword>